<dbReference type="GO" id="GO:0016301">
    <property type="term" value="F:kinase activity"/>
    <property type="evidence" value="ECO:0007669"/>
    <property type="project" value="UniProtKB-KW"/>
</dbReference>
<reference evidence="2 3" key="1">
    <citation type="submission" date="2019-08" db="EMBL/GenBank/DDBJ databases">
        <title>Antarcticibacterium arcticum sp. nov., a bacterium isolated from marine sediment of the Canadian Beaufort Sea.</title>
        <authorList>
            <person name="Lee Y.M."/>
            <person name="Baek K."/>
            <person name="Lee D.-H."/>
            <person name="Shin S.C."/>
            <person name="Jin Y.K."/>
            <person name="Park Y."/>
        </authorList>
    </citation>
    <scope>NUCLEOTIDE SEQUENCE [LARGE SCALE GENOMIC DNA]</scope>
    <source>
        <strain evidence="2 3">PAMC 28998</strain>
    </source>
</reference>
<dbReference type="RefSeq" id="WP_146833917.1">
    <property type="nucleotide sequence ID" value="NZ_CP042476.1"/>
</dbReference>
<dbReference type="KEGG" id="anp:FK178_09230"/>
<dbReference type="EMBL" id="CP042476">
    <property type="protein sequence ID" value="QED37894.1"/>
    <property type="molecule type" value="Genomic_DNA"/>
</dbReference>
<keyword evidence="3" id="KW-1185">Reference proteome</keyword>
<proteinExistence type="predicted"/>
<evidence type="ECO:0000313" key="2">
    <source>
        <dbReference type="EMBL" id="QED37894.1"/>
    </source>
</evidence>
<evidence type="ECO:0000313" key="3">
    <source>
        <dbReference type="Proteomes" id="UP000321954"/>
    </source>
</evidence>
<gene>
    <name evidence="2" type="ORF">FK178_09230</name>
</gene>
<dbReference type="GO" id="GO:0003677">
    <property type="term" value="F:DNA binding"/>
    <property type="evidence" value="ECO:0007669"/>
    <property type="project" value="InterPro"/>
</dbReference>
<keyword evidence="2" id="KW-0418">Kinase</keyword>
<accession>A0A5B8YJF9</accession>
<dbReference type="InterPro" id="IPR011047">
    <property type="entry name" value="Quinoprotein_ADH-like_sf"/>
</dbReference>
<dbReference type="SUPFAM" id="SSF46894">
    <property type="entry name" value="C-terminal effector domain of the bipartite response regulators"/>
    <property type="match status" value="1"/>
</dbReference>
<dbReference type="Gene3D" id="2.60.40.10">
    <property type="entry name" value="Immunoglobulins"/>
    <property type="match status" value="1"/>
</dbReference>
<keyword evidence="2" id="KW-0808">Transferase</keyword>
<dbReference type="OrthoDB" id="1090267at2"/>
<protein>
    <submittedName>
        <fullName evidence="2">Histidine kinase</fullName>
    </submittedName>
</protein>
<dbReference type="InterPro" id="IPR036388">
    <property type="entry name" value="WH-like_DNA-bd_sf"/>
</dbReference>
<dbReference type="AlphaFoldDB" id="A0A5B8YJF9"/>
<dbReference type="InterPro" id="IPR016032">
    <property type="entry name" value="Sig_transdc_resp-reg_C-effctor"/>
</dbReference>
<dbReference type="Proteomes" id="UP000321954">
    <property type="component" value="Chromosome"/>
</dbReference>
<name>A0A5B8YJF9_9FLAO</name>
<organism evidence="2 3">
    <name type="scientific">Antarcticibacterium arcticum</name>
    <dbReference type="NCBI Taxonomy" id="2585771"/>
    <lineage>
        <taxon>Bacteria</taxon>
        <taxon>Pseudomonadati</taxon>
        <taxon>Bacteroidota</taxon>
        <taxon>Flavobacteriia</taxon>
        <taxon>Flavobacteriales</taxon>
        <taxon>Flavobacteriaceae</taxon>
        <taxon>Antarcticibacterium</taxon>
    </lineage>
</organism>
<dbReference type="Gene3D" id="2.130.10.10">
    <property type="entry name" value="YVTN repeat-like/Quinoprotein amine dehydrogenase"/>
    <property type="match status" value="2"/>
</dbReference>
<feature type="transmembrane region" description="Helical" evidence="1">
    <location>
        <begin position="713"/>
        <end position="737"/>
    </location>
</feature>
<dbReference type="InterPro" id="IPR013783">
    <property type="entry name" value="Ig-like_fold"/>
</dbReference>
<keyword evidence="1" id="KW-0812">Transmembrane</keyword>
<keyword evidence="1" id="KW-1133">Transmembrane helix</keyword>
<sequence>MRIILPFVLILLLLQFKISFSQELTQPIQNFSSVQYGAASQNWDVVIDSRGIIYSANNEGLLSFDGQKWELHPLPSGAIVRSVYAHQERVYTGSYQEFGYWARNRKGELKYTSLMPLLKDYEMHNEEIWDILSFQGSIYFRSFGALYKYDQEKIIPVKNLVLNSMQVFNGKLILAIGKQGIFSLEENGELSPLPKQEILKGKTVIELEKDGKDLLIGTRNALYKFDGETFSLYEDSNLNGLLERYELNHILRISDVELVFATVKNGIIQYNKNLKNSRIYNRNSGLQNNTVLGMAVRNGKIWLGLDNGIDAINLSSPVNFYTDDTGELGAVYDVAFHNSQIYLASNTGVYQLNNNGLSLIEGAEGHSWNLEIINNQLYSNHNTGTYRIENLKFIPVESRTGSFDIIKAPENAGALLIGNYTGISIYSPENGDLWELNEVNFPVRKLIYENPGVIWASHPYEGVYRIGLENDLKEHKFIRKIGNPNKKGNYRADVFKVNNQIAVLKDNTWFKYNSFTDSLEIFGDLKDYQNHRLLVEANNGYWFTNVNTNGLVYTDFKDLKLQLSFKELNGRLVKGNEKVIPFNDSIFYLTLNDGFARINLNDLVREKKNENLSEPIIYHFSGSGQSYDLTSIPTIPYTTAREVVIGVALPDSDASGLFYELQGRNGLKGKVENGEIKFQNLAYGDYILMVYALSPQGVSSNTSKIEFSVMPPWYLSNLVKFFYLLIFLFLIGMIYWFNRLKLKKHRRTLEQKYQKEHEERLYKIEKERLMGEINSKRKELANTTLLGARKNEVLMEIQGELSKDKDKFSNQFRLKHIMNKINREIKNKDEWNLFETNFNELHEDFFKDLLSTYPKLSNKDLKLCSYLKMNMSSKEIAPLMGITVRGVEVHRYRLRKKMKLDPKENLTNFFIKNF</sequence>
<keyword evidence="1" id="KW-0472">Membrane</keyword>
<dbReference type="SUPFAM" id="SSF50998">
    <property type="entry name" value="Quinoprotein alcohol dehydrogenase-like"/>
    <property type="match status" value="1"/>
</dbReference>
<evidence type="ECO:0000256" key="1">
    <source>
        <dbReference type="SAM" id="Phobius"/>
    </source>
</evidence>
<dbReference type="GO" id="GO:0006355">
    <property type="term" value="P:regulation of DNA-templated transcription"/>
    <property type="evidence" value="ECO:0007669"/>
    <property type="project" value="InterPro"/>
</dbReference>
<dbReference type="Gene3D" id="1.10.10.10">
    <property type="entry name" value="Winged helix-like DNA-binding domain superfamily/Winged helix DNA-binding domain"/>
    <property type="match status" value="1"/>
</dbReference>
<dbReference type="InterPro" id="IPR015943">
    <property type="entry name" value="WD40/YVTN_repeat-like_dom_sf"/>
</dbReference>